<dbReference type="RefSeq" id="XP_060324774.1">
    <property type="nucleotide sequence ID" value="XM_060474484.1"/>
</dbReference>
<dbReference type="GeneID" id="85358032"/>
<dbReference type="Proteomes" id="UP001175211">
    <property type="component" value="Unassembled WGS sequence"/>
</dbReference>
<reference evidence="1" key="1">
    <citation type="submission" date="2023-06" db="EMBL/GenBank/DDBJ databases">
        <authorList>
            <consortium name="Lawrence Berkeley National Laboratory"/>
            <person name="Ahrendt S."/>
            <person name="Sahu N."/>
            <person name="Indic B."/>
            <person name="Wong-Bajracharya J."/>
            <person name="Merenyi Z."/>
            <person name="Ke H.-M."/>
            <person name="Monk M."/>
            <person name="Kocsube S."/>
            <person name="Drula E."/>
            <person name="Lipzen A."/>
            <person name="Balint B."/>
            <person name="Henrissat B."/>
            <person name="Andreopoulos B."/>
            <person name="Martin F.M."/>
            <person name="Harder C.B."/>
            <person name="Rigling D."/>
            <person name="Ford K.L."/>
            <person name="Foster G.D."/>
            <person name="Pangilinan J."/>
            <person name="Papanicolaou A."/>
            <person name="Barry K."/>
            <person name="LaButti K."/>
            <person name="Viragh M."/>
            <person name="Koriabine M."/>
            <person name="Yan M."/>
            <person name="Riley R."/>
            <person name="Champramary S."/>
            <person name="Plett K.L."/>
            <person name="Tsai I.J."/>
            <person name="Slot J."/>
            <person name="Sipos G."/>
            <person name="Plett J."/>
            <person name="Nagy L.G."/>
            <person name="Grigoriev I.V."/>
        </authorList>
    </citation>
    <scope>NUCLEOTIDE SEQUENCE</scope>
    <source>
        <strain evidence="1">CCBAS 213</strain>
    </source>
</reference>
<protein>
    <submittedName>
        <fullName evidence="1">Uncharacterized protein</fullName>
    </submittedName>
</protein>
<dbReference type="AlphaFoldDB" id="A0AA39JLQ4"/>
<evidence type="ECO:0000313" key="1">
    <source>
        <dbReference type="EMBL" id="KAK0443649.1"/>
    </source>
</evidence>
<proteinExistence type="predicted"/>
<sequence>GSLSHAVPSRFALVFAIQGSLLCRLLPFRFPALLQFSDVLGLLGIDNHVELNACHHRADTYLGATHLLLRPRIPSALAI</sequence>
<accession>A0AA39JLQ4</accession>
<keyword evidence="2" id="KW-1185">Reference proteome</keyword>
<evidence type="ECO:0000313" key="2">
    <source>
        <dbReference type="Proteomes" id="UP001175211"/>
    </source>
</evidence>
<name>A0AA39JLQ4_ARMTA</name>
<dbReference type="EMBL" id="JAUEPS010000057">
    <property type="protein sequence ID" value="KAK0443649.1"/>
    <property type="molecule type" value="Genomic_DNA"/>
</dbReference>
<feature type="non-terminal residue" evidence="1">
    <location>
        <position position="1"/>
    </location>
</feature>
<organism evidence="1 2">
    <name type="scientific">Armillaria tabescens</name>
    <name type="common">Ringless honey mushroom</name>
    <name type="synonym">Agaricus tabescens</name>
    <dbReference type="NCBI Taxonomy" id="1929756"/>
    <lineage>
        <taxon>Eukaryota</taxon>
        <taxon>Fungi</taxon>
        <taxon>Dikarya</taxon>
        <taxon>Basidiomycota</taxon>
        <taxon>Agaricomycotina</taxon>
        <taxon>Agaricomycetes</taxon>
        <taxon>Agaricomycetidae</taxon>
        <taxon>Agaricales</taxon>
        <taxon>Marasmiineae</taxon>
        <taxon>Physalacriaceae</taxon>
        <taxon>Desarmillaria</taxon>
    </lineage>
</organism>
<gene>
    <name evidence="1" type="ORF">EV420DRAFT_1575921</name>
</gene>
<feature type="non-terminal residue" evidence="1">
    <location>
        <position position="79"/>
    </location>
</feature>
<comment type="caution">
    <text evidence="1">The sequence shown here is derived from an EMBL/GenBank/DDBJ whole genome shotgun (WGS) entry which is preliminary data.</text>
</comment>